<keyword evidence="2" id="KW-1185">Reference proteome</keyword>
<protein>
    <recommendedName>
        <fullName evidence="3">F-box domain-containing protein</fullName>
    </recommendedName>
</protein>
<sequence length="112" mass="13168">MDRLPLEIFEQITSYLWREKEDTRDGPTPVRVQPALANLACVSAQYQQLVEQQTFNYIHLRSTELEAFEKIFQQKSRRQTCLKTLDFHVMLPKYGQSQWARYVGSLVELTDG</sequence>
<accession>A0A6A6UD29</accession>
<dbReference type="Proteomes" id="UP000799302">
    <property type="component" value="Unassembled WGS sequence"/>
</dbReference>
<proteinExistence type="predicted"/>
<evidence type="ECO:0008006" key="3">
    <source>
        <dbReference type="Google" id="ProtNLM"/>
    </source>
</evidence>
<name>A0A6A6UD29_9PEZI</name>
<organism evidence="1 2">
    <name type="scientific">Microthyrium microscopicum</name>
    <dbReference type="NCBI Taxonomy" id="703497"/>
    <lineage>
        <taxon>Eukaryota</taxon>
        <taxon>Fungi</taxon>
        <taxon>Dikarya</taxon>
        <taxon>Ascomycota</taxon>
        <taxon>Pezizomycotina</taxon>
        <taxon>Dothideomycetes</taxon>
        <taxon>Dothideomycetes incertae sedis</taxon>
        <taxon>Microthyriales</taxon>
        <taxon>Microthyriaceae</taxon>
        <taxon>Microthyrium</taxon>
    </lineage>
</organism>
<dbReference type="AlphaFoldDB" id="A0A6A6UD29"/>
<gene>
    <name evidence="1" type="ORF">BT63DRAFT_424021</name>
</gene>
<evidence type="ECO:0000313" key="1">
    <source>
        <dbReference type="EMBL" id="KAF2670062.1"/>
    </source>
</evidence>
<dbReference type="EMBL" id="MU004234">
    <property type="protein sequence ID" value="KAF2670062.1"/>
    <property type="molecule type" value="Genomic_DNA"/>
</dbReference>
<evidence type="ECO:0000313" key="2">
    <source>
        <dbReference type="Proteomes" id="UP000799302"/>
    </source>
</evidence>
<reference evidence="1" key="1">
    <citation type="journal article" date="2020" name="Stud. Mycol.">
        <title>101 Dothideomycetes genomes: a test case for predicting lifestyles and emergence of pathogens.</title>
        <authorList>
            <person name="Haridas S."/>
            <person name="Albert R."/>
            <person name="Binder M."/>
            <person name="Bloem J."/>
            <person name="Labutti K."/>
            <person name="Salamov A."/>
            <person name="Andreopoulos B."/>
            <person name="Baker S."/>
            <person name="Barry K."/>
            <person name="Bills G."/>
            <person name="Bluhm B."/>
            <person name="Cannon C."/>
            <person name="Castanera R."/>
            <person name="Culley D."/>
            <person name="Daum C."/>
            <person name="Ezra D."/>
            <person name="Gonzalez J."/>
            <person name="Henrissat B."/>
            <person name="Kuo A."/>
            <person name="Liang C."/>
            <person name="Lipzen A."/>
            <person name="Lutzoni F."/>
            <person name="Magnuson J."/>
            <person name="Mondo S."/>
            <person name="Nolan M."/>
            <person name="Ohm R."/>
            <person name="Pangilinan J."/>
            <person name="Park H.-J."/>
            <person name="Ramirez L."/>
            <person name="Alfaro M."/>
            <person name="Sun H."/>
            <person name="Tritt A."/>
            <person name="Yoshinaga Y."/>
            <person name="Zwiers L.-H."/>
            <person name="Turgeon B."/>
            <person name="Goodwin S."/>
            <person name="Spatafora J."/>
            <person name="Crous P."/>
            <person name="Grigoriev I."/>
        </authorList>
    </citation>
    <scope>NUCLEOTIDE SEQUENCE</scope>
    <source>
        <strain evidence="1">CBS 115976</strain>
    </source>
</reference>